<name>B8EQ11_METSB</name>
<accession>B8EQ11</accession>
<dbReference type="PANTHER" id="PTHR32071">
    <property type="entry name" value="TRANSCRIPTIONAL REGULATORY PROTEIN"/>
    <property type="match status" value="1"/>
</dbReference>
<keyword evidence="11" id="KW-0010">Activator</keyword>
<evidence type="ECO:0000256" key="12">
    <source>
        <dbReference type="ARBA" id="ARBA00023163"/>
    </source>
</evidence>
<evidence type="ECO:0000256" key="3">
    <source>
        <dbReference type="ARBA" id="ARBA00022490"/>
    </source>
</evidence>
<dbReference type="PROSITE" id="PS00675">
    <property type="entry name" value="SIGMA54_INTERACT_1"/>
    <property type="match status" value="1"/>
</dbReference>
<dbReference type="PROSITE" id="PS50110">
    <property type="entry name" value="RESPONSE_REGULATORY"/>
    <property type="match status" value="1"/>
</dbReference>
<dbReference type="Gene3D" id="3.40.50.2300">
    <property type="match status" value="1"/>
</dbReference>
<keyword evidence="8" id="KW-0902">Two-component regulatory system</keyword>
<feature type="domain" description="Response regulatory" evidence="19">
    <location>
        <begin position="4"/>
        <end position="121"/>
    </location>
</feature>
<evidence type="ECO:0000313" key="21">
    <source>
        <dbReference type="Proteomes" id="UP000002257"/>
    </source>
</evidence>
<feature type="modified residue" description="4-aspartylphosphate" evidence="16">
    <location>
        <position position="56"/>
    </location>
</feature>
<dbReference type="GO" id="GO:0043565">
    <property type="term" value="F:sequence-specific DNA binding"/>
    <property type="evidence" value="ECO:0007669"/>
    <property type="project" value="InterPro"/>
</dbReference>
<evidence type="ECO:0000256" key="17">
    <source>
        <dbReference type="SAM" id="MobiDB-lite"/>
    </source>
</evidence>
<evidence type="ECO:0000256" key="13">
    <source>
        <dbReference type="ARBA" id="ARBA00029881"/>
    </source>
</evidence>
<dbReference type="OrthoDB" id="9802388at2"/>
<evidence type="ECO:0000256" key="15">
    <source>
        <dbReference type="ARBA" id="ARBA00043886"/>
    </source>
</evidence>
<dbReference type="SUPFAM" id="SSF52172">
    <property type="entry name" value="CheY-like"/>
    <property type="match status" value="1"/>
</dbReference>
<evidence type="ECO:0000259" key="19">
    <source>
        <dbReference type="PROSITE" id="PS50110"/>
    </source>
</evidence>
<evidence type="ECO:0000256" key="4">
    <source>
        <dbReference type="ARBA" id="ARBA00022491"/>
    </source>
</evidence>
<feature type="compositionally biased region" description="Basic and acidic residues" evidence="17">
    <location>
        <begin position="495"/>
        <end position="508"/>
    </location>
</feature>
<protein>
    <recommendedName>
        <fullName evidence="2">DNA-binding transcriptional regulator NtrC</fullName>
    </recommendedName>
    <alternativeName>
        <fullName evidence="13">Nitrogen regulation protein NR(I)</fullName>
    </alternativeName>
    <alternativeName>
        <fullName evidence="14">Nitrogen regulator I</fullName>
    </alternativeName>
</protein>
<dbReference type="InterPro" id="IPR009057">
    <property type="entry name" value="Homeodomain-like_sf"/>
</dbReference>
<keyword evidence="10" id="KW-0238">DNA-binding</keyword>
<evidence type="ECO:0000259" key="18">
    <source>
        <dbReference type="PROSITE" id="PS50045"/>
    </source>
</evidence>
<evidence type="ECO:0000256" key="1">
    <source>
        <dbReference type="ARBA" id="ARBA00004496"/>
    </source>
</evidence>
<dbReference type="Pfam" id="PF00158">
    <property type="entry name" value="Sigma54_activat"/>
    <property type="match status" value="1"/>
</dbReference>
<dbReference type="SMART" id="SM00448">
    <property type="entry name" value="REC"/>
    <property type="match status" value="1"/>
</dbReference>
<dbReference type="Gene3D" id="1.10.10.60">
    <property type="entry name" value="Homeodomain-like"/>
    <property type="match status" value="1"/>
</dbReference>
<keyword evidence="12" id="KW-0804">Transcription</keyword>
<comment type="subcellular location">
    <subcellularLocation>
        <location evidence="1">Cytoplasm</location>
    </subcellularLocation>
</comment>
<dbReference type="eggNOG" id="COG2204">
    <property type="taxonomic scope" value="Bacteria"/>
</dbReference>
<dbReference type="RefSeq" id="WP_012591570.1">
    <property type="nucleotide sequence ID" value="NC_011666.1"/>
</dbReference>
<organism evidence="20 21">
    <name type="scientific">Methylocella silvestris (strain DSM 15510 / CIP 108128 / LMG 27833 / NCIMB 13906 / BL2)</name>
    <dbReference type="NCBI Taxonomy" id="395965"/>
    <lineage>
        <taxon>Bacteria</taxon>
        <taxon>Pseudomonadati</taxon>
        <taxon>Pseudomonadota</taxon>
        <taxon>Alphaproteobacteria</taxon>
        <taxon>Hyphomicrobiales</taxon>
        <taxon>Beijerinckiaceae</taxon>
        <taxon>Methylocella</taxon>
    </lineage>
</organism>
<dbReference type="CDD" id="cd00009">
    <property type="entry name" value="AAA"/>
    <property type="match status" value="1"/>
</dbReference>
<dbReference type="KEGG" id="msl:Msil_2578"/>
<keyword evidence="3" id="KW-0963">Cytoplasm</keyword>
<gene>
    <name evidence="20" type="ordered locus">Msil_2578</name>
</gene>
<dbReference type="GO" id="GO:0005737">
    <property type="term" value="C:cytoplasm"/>
    <property type="evidence" value="ECO:0007669"/>
    <property type="project" value="UniProtKB-SubCell"/>
</dbReference>
<evidence type="ECO:0000256" key="14">
    <source>
        <dbReference type="ARBA" id="ARBA00031910"/>
    </source>
</evidence>
<keyword evidence="5 16" id="KW-0597">Phosphoprotein</keyword>
<feature type="domain" description="Sigma-54 factor interaction" evidence="18">
    <location>
        <begin position="146"/>
        <end position="372"/>
    </location>
</feature>
<feature type="region of interest" description="Disordered" evidence="17">
    <location>
        <begin position="484"/>
        <end position="508"/>
    </location>
</feature>
<dbReference type="Pfam" id="PF02954">
    <property type="entry name" value="HTH_8"/>
    <property type="match status" value="1"/>
</dbReference>
<dbReference type="AlphaFoldDB" id="B8EQ11"/>
<dbReference type="PANTHER" id="PTHR32071:SF95">
    <property type="entry name" value="DNA-BINDING TRANSCRIPTIONAL REGULATOR NTRC"/>
    <property type="match status" value="1"/>
</dbReference>
<evidence type="ECO:0000313" key="20">
    <source>
        <dbReference type="EMBL" id="ACK51501.1"/>
    </source>
</evidence>
<keyword evidence="6" id="KW-0547">Nucleotide-binding</keyword>
<evidence type="ECO:0000256" key="5">
    <source>
        <dbReference type="ARBA" id="ARBA00022553"/>
    </source>
</evidence>
<dbReference type="STRING" id="395965.Msil_2578"/>
<dbReference type="InterPro" id="IPR002197">
    <property type="entry name" value="HTH_Fis"/>
</dbReference>
<dbReference type="InterPro" id="IPR002078">
    <property type="entry name" value="Sigma_54_int"/>
</dbReference>
<dbReference type="InterPro" id="IPR025662">
    <property type="entry name" value="Sigma_54_int_dom_ATP-bd_1"/>
</dbReference>
<evidence type="ECO:0000256" key="10">
    <source>
        <dbReference type="ARBA" id="ARBA00023125"/>
    </source>
</evidence>
<dbReference type="EMBL" id="CP001280">
    <property type="protein sequence ID" value="ACK51501.1"/>
    <property type="molecule type" value="Genomic_DNA"/>
</dbReference>
<dbReference type="SUPFAM" id="SSF46689">
    <property type="entry name" value="Homeodomain-like"/>
    <property type="match status" value="1"/>
</dbReference>
<keyword evidence="7" id="KW-0067">ATP-binding</keyword>
<evidence type="ECO:0000256" key="6">
    <source>
        <dbReference type="ARBA" id="ARBA00022741"/>
    </source>
</evidence>
<evidence type="ECO:0000256" key="16">
    <source>
        <dbReference type="PROSITE-ProRule" id="PRU00169"/>
    </source>
</evidence>
<comment type="function">
    <text evidence="15">Member of the two-component regulatory system NtrB/NtrC, which controls expression of the nitrogen-regulated (ntr) genes in response to nitrogen limitation. Phosphorylated NtrC binds directly to DNA and stimulates the formation of open promoter-sigma54-RNA polymerase complexes.</text>
</comment>
<dbReference type="HOGENOM" id="CLU_000445_0_6_5"/>
<dbReference type="Pfam" id="PF25601">
    <property type="entry name" value="AAA_lid_14"/>
    <property type="match status" value="1"/>
</dbReference>
<proteinExistence type="predicted"/>
<dbReference type="GO" id="GO:0006355">
    <property type="term" value="P:regulation of DNA-templated transcription"/>
    <property type="evidence" value="ECO:0007669"/>
    <property type="project" value="InterPro"/>
</dbReference>
<dbReference type="Pfam" id="PF00072">
    <property type="entry name" value="Response_reg"/>
    <property type="match status" value="1"/>
</dbReference>
<dbReference type="GO" id="GO:0005524">
    <property type="term" value="F:ATP binding"/>
    <property type="evidence" value="ECO:0007669"/>
    <property type="project" value="UniProtKB-KW"/>
</dbReference>
<dbReference type="SUPFAM" id="SSF52540">
    <property type="entry name" value="P-loop containing nucleoside triphosphate hydrolases"/>
    <property type="match status" value="1"/>
</dbReference>
<evidence type="ECO:0000256" key="8">
    <source>
        <dbReference type="ARBA" id="ARBA00023012"/>
    </source>
</evidence>
<evidence type="ECO:0000256" key="2">
    <source>
        <dbReference type="ARBA" id="ARBA00019059"/>
    </source>
</evidence>
<reference evidence="20 21" key="1">
    <citation type="journal article" date="2010" name="J. Bacteriol.">
        <title>Complete genome sequence of the aerobic facultative methanotroph Methylocella silvestris BL2.</title>
        <authorList>
            <person name="Chen Y."/>
            <person name="Crombie A."/>
            <person name="Rahman M.T."/>
            <person name="Dedysh S.N."/>
            <person name="Liesack W."/>
            <person name="Stott M.B."/>
            <person name="Alam M."/>
            <person name="Theisen A.R."/>
            <person name="Murrell J.C."/>
            <person name="Dunfield P.F."/>
        </authorList>
    </citation>
    <scope>NUCLEOTIDE SEQUENCE [LARGE SCALE GENOMIC DNA]</scope>
    <source>
        <strain evidence="21">DSM 15510 / CIP 108128 / LMG 27833 / NCIMB 13906 / BL2</strain>
    </source>
</reference>
<dbReference type="InterPro" id="IPR058031">
    <property type="entry name" value="AAA_lid_NorR"/>
</dbReference>
<sequence>MSPRILIVDDDPLERQLAAEIIRKFGFATETADSGEAALARLKSAGAAPVDLLLLDLVMPDLDGLGVIARLRAQAFTPPIVVQTTASAVDAAGAALGAGALDFVVKPASPERLKAAIGNGLRLAALEAELRRAARQASGHFSFADYFGAGEEIERAVRLAERAAKTAMPVLIEGEEGAGKETMARAIHAASDRRGRPFVTLRCAGLAAADMETLLFGESGAGPESRRPGKIAEAQGGSLYIADICELSQNLQARLLRLVRDGEIDFLRGPRPVRADIRLIASTRRNLIERVKAHRFREDLYYRLNVYPIFAPPLRRRRDEIEGLARGFCARFAAEAGKILRGPSAEAVSLLSAYDWPKNIRQLETAMFRAVAFAEGADLTVMDFPQIAAQVGGFDVRIPPLPLAAPEPAAALAPERPAAEIRDPNALALIDPSGDMRRLVELEAEAIRFALGHYRGRMSKMAKKLGIGRSTLYRKMKEYGFADAAPEEAAPDQSGDLRQDLQRTDAAA</sequence>
<evidence type="ECO:0000256" key="9">
    <source>
        <dbReference type="ARBA" id="ARBA00023015"/>
    </source>
</evidence>
<keyword evidence="21" id="KW-1185">Reference proteome</keyword>
<evidence type="ECO:0000256" key="7">
    <source>
        <dbReference type="ARBA" id="ARBA00022840"/>
    </source>
</evidence>
<keyword evidence="9" id="KW-0805">Transcription regulation</keyword>
<dbReference type="Gene3D" id="3.40.50.300">
    <property type="entry name" value="P-loop containing nucleotide triphosphate hydrolases"/>
    <property type="match status" value="1"/>
</dbReference>
<evidence type="ECO:0000256" key="11">
    <source>
        <dbReference type="ARBA" id="ARBA00023159"/>
    </source>
</evidence>
<dbReference type="PRINTS" id="PR01590">
    <property type="entry name" value="HTHFIS"/>
</dbReference>
<dbReference type="Proteomes" id="UP000002257">
    <property type="component" value="Chromosome"/>
</dbReference>
<dbReference type="InterPro" id="IPR027417">
    <property type="entry name" value="P-loop_NTPase"/>
</dbReference>
<dbReference type="InterPro" id="IPR011006">
    <property type="entry name" value="CheY-like_superfamily"/>
</dbReference>
<dbReference type="GO" id="GO:0000160">
    <property type="term" value="P:phosphorelay signal transduction system"/>
    <property type="evidence" value="ECO:0007669"/>
    <property type="project" value="UniProtKB-KW"/>
</dbReference>
<keyword evidence="4" id="KW-0678">Repressor</keyword>
<dbReference type="PROSITE" id="PS50045">
    <property type="entry name" value="SIGMA54_INTERACT_4"/>
    <property type="match status" value="1"/>
</dbReference>
<dbReference type="Gene3D" id="1.10.8.60">
    <property type="match status" value="1"/>
</dbReference>
<dbReference type="InterPro" id="IPR001789">
    <property type="entry name" value="Sig_transdc_resp-reg_receiver"/>
</dbReference>